<dbReference type="Proteomes" id="UP000177987">
    <property type="component" value="Unassembled WGS sequence"/>
</dbReference>
<dbReference type="GO" id="GO:0009143">
    <property type="term" value="P:nucleoside triphosphate catabolic process"/>
    <property type="evidence" value="ECO:0007669"/>
    <property type="project" value="InterPro"/>
</dbReference>
<evidence type="ECO:0000313" key="1">
    <source>
        <dbReference type="EMBL" id="OHA84096.1"/>
    </source>
</evidence>
<name>A0A1G2SGE7_9BACT</name>
<proteinExistence type="predicted"/>
<protein>
    <submittedName>
        <fullName evidence="1">Nucleotide pyrophosphohydrolase</fullName>
    </submittedName>
</protein>
<dbReference type="Pfam" id="PF12643">
    <property type="entry name" value="MazG-like"/>
    <property type="match status" value="1"/>
</dbReference>
<dbReference type="EMBL" id="MHUW01000007">
    <property type="protein sequence ID" value="OHA84096.1"/>
    <property type="molecule type" value="Genomic_DNA"/>
</dbReference>
<dbReference type="PANTHER" id="PTHR46523">
    <property type="entry name" value="DCTP PYROPHOSPHATASE 1"/>
    <property type="match status" value="1"/>
</dbReference>
<sequence length="116" mass="13579">MPNSIQKLTEEITKFRDERDWQQFHNPKDCAISLSLEAAEVLEHFQWKNKEEIEVYVKEGKEEIGEELADVLSWVLLMSHDLGIDIADAHEKKIEKNKAKYPVEKAKGKHTKYTKL</sequence>
<dbReference type="PANTHER" id="PTHR46523:SF1">
    <property type="entry name" value="DCTP PYROPHOSPHATASE 1"/>
    <property type="match status" value="1"/>
</dbReference>
<dbReference type="Gene3D" id="1.10.287.1080">
    <property type="entry name" value="MazG-like"/>
    <property type="match status" value="1"/>
</dbReference>
<accession>A0A1G2SGE7</accession>
<dbReference type="InterPro" id="IPR025984">
    <property type="entry name" value="DCTPP"/>
</dbReference>
<dbReference type="PIRSF" id="PIRSF029826">
    <property type="entry name" value="UCP029826_pph"/>
    <property type="match status" value="1"/>
</dbReference>
<reference evidence="1 2" key="1">
    <citation type="journal article" date="2016" name="Nat. Commun.">
        <title>Thousands of microbial genomes shed light on interconnected biogeochemical processes in an aquifer system.</title>
        <authorList>
            <person name="Anantharaman K."/>
            <person name="Brown C.T."/>
            <person name="Hug L.A."/>
            <person name="Sharon I."/>
            <person name="Castelle C.J."/>
            <person name="Probst A.J."/>
            <person name="Thomas B.C."/>
            <person name="Singh A."/>
            <person name="Wilkins M.J."/>
            <person name="Karaoz U."/>
            <person name="Brodie E.L."/>
            <person name="Williams K.H."/>
            <person name="Hubbard S.S."/>
            <person name="Banfield J.F."/>
        </authorList>
    </citation>
    <scope>NUCLEOTIDE SEQUENCE [LARGE SCALE GENOMIC DNA]</scope>
</reference>
<organism evidence="1 2">
    <name type="scientific">Candidatus Yonathbacteria bacterium RIFCSPLOWO2_01_FULL_47_33b</name>
    <dbReference type="NCBI Taxonomy" id="1802727"/>
    <lineage>
        <taxon>Bacteria</taxon>
        <taxon>Candidatus Yonathiibacteriota</taxon>
    </lineage>
</organism>
<dbReference type="AlphaFoldDB" id="A0A1G2SGE7"/>
<comment type="caution">
    <text evidence="1">The sequence shown here is derived from an EMBL/GenBank/DDBJ whole genome shotgun (WGS) entry which is preliminary data.</text>
</comment>
<evidence type="ECO:0000313" key="2">
    <source>
        <dbReference type="Proteomes" id="UP000177987"/>
    </source>
</evidence>
<dbReference type="GO" id="GO:0047429">
    <property type="term" value="F:nucleoside triphosphate diphosphatase activity"/>
    <property type="evidence" value="ECO:0007669"/>
    <property type="project" value="InterPro"/>
</dbReference>
<keyword evidence="1" id="KW-0378">Hydrolase</keyword>
<gene>
    <name evidence="1" type="ORF">A2937_02780</name>
</gene>
<dbReference type="STRING" id="1802727.A2937_02780"/>
<dbReference type="CDD" id="cd11537">
    <property type="entry name" value="NTP-PPase_RS21-C6_like"/>
    <property type="match status" value="1"/>
</dbReference>
<dbReference type="SUPFAM" id="SSF101386">
    <property type="entry name" value="all-alpha NTP pyrophosphatases"/>
    <property type="match status" value="1"/>
</dbReference>
<dbReference type="InterPro" id="IPR052555">
    <property type="entry name" value="dCTP_Pyrophosphatase"/>
</dbReference>